<feature type="coiled-coil region" evidence="1">
    <location>
        <begin position="706"/>
        <end position="733"/>
    </location>
</feature>
<dbReference type="PANTHER" id="PTHR15288:SF0">
    <property type="entry name" value="UDENN DOMAIN-CONTAINING PROTEIN"/>
    <property type="match status" value="1"/>
</dbReference>
<feature type="compositionally biased region" description="Basic and acidic residues" evidence="2">
    <location>
        <begin position="733"/>
        <end position="748"/>
    </location>
</feature>
<feature type="region of interest" description="Disordered" evidence="2">
    <location>
        <begin position="733"/>
        <end position="754"/>
    </location>
</feature>
<dbReference type="Gene3D" id="3.30.450.200">
    <property type="match status" value="1"/>
</dbReference>
<dbReference type="PROSITE" id="PS50211">
    <property type="entry name" value="DENN"/>
    <property type="match status" value="1"/>
</dbReference>
<dbReference type="GeneID" id="14926564"/>
<feature type="compositionally biased region" description="Low complexity" evidence="2">
    <location>
        <begin position="108"/>
        <end position="134"/>
    </location>
</feature>
<dbReference type="EMBL" id="KB007805">
    <property type="protein sequence ID" value="ELR25505.1"/>
    <property type="molecule type" value="Genomic_DNA"/>
</dbReference>
<reference evidence="4 5" key="1">
    <citation type="journal article" date="2013" name="Genome Biol.">
        <title>Genome of Acanthamoeba castellanii highlights extensive lateral gene transfer and early evolution of tyrosine kinase signaling.</title>
        <authorList>
            <person name="Clarke M."/>
            <person name="Lohan A.J."/>
            <person name="Liu B."/>
            <person name="Lagkouvardos I."/>
            <person name="Roy S."/>
            <person name="Zafar N."/>
            <person name="Bertelli C."/>
            <person name="Schilde C."/>
            <person name="Kianianmomeni A."/>
            <person name="Burglin T.R."/>
            <person name="Frech C."/>
            <person name="Turcotte B."/>
            <person name="Kopec K.O."/>
            <person name="Synnott J.M."/>
            <person name="Choo C."/>
            <person name="Paponov I."/>
            <person name="Finkler A."/>
            <person name="Soon Heng Tan C."/>
            <person name="Hutchins A.P."/>
            <person name="Weinmeier T."/>
            <person name="Rattei T."/>
            <person name="Chu J.S."/>
            <person name="Gimenez G."/>
            <person name="Irimia M."/>
            <person name="Rigden D.J."/>
            <person name="Fitzpatrick D.A."/>
            <person name="Lorenzo-Morales J."/>
            <person name="Bateman A."/>
            <person name="Chiu C.H."/>
            <person name="Tang P."/>
            <person name="Hegemann P."/>
            <person name="Fromm H."/>
            <person name="Raoult D."/>
            <person name="Greub G."/>
            <person name="Miranda-Saavedra D."/>
            <person name="Chen N."/>
            <person name="Nash P."/>
            <person name="Ginger M.L."/>
            <person name="Horn M."/>
            <person name="Schaap P."/>
            <person name="Caler L."/>
            <person name="Loftus B."/>
        </authorList>
    </citation>
    <scope>NUCLEOTIDE SEQUENCE [LARGE SCALE GENOMIC DNA]</scope>
    <source>
        <strain evidence="4 5">Neff</strain>
    </source>
</reference>
<evidence type="ECO:0000256" key="2">
    <source>
        <dbReference type="SAM" id="MobiDB-lite"/>
    </source>
</evidence>
<dbReference type="STRING" id="1257118.L8HJX0"/>
<keyword evidence="5" id="KW-1185">Reference proteome</keyword>
<dbReference type="OrthoDB" id="6019893at2759"/>
<dbReference type="InterPro" id="IPR005113">
    <property type="entry name" value="uDENN_dom"/>
</dbReference>
<gene>
    <name evidence="4" type="ORF">ACA1_295920</name>
</gene>
<keyword evidence="1" id="KW-0175">Coiled coil</keyword>
<dbReference type="SMART" id="SM00799">
    <property type="entry name" value="DENN"/>
    <property type="match status" value="1"/>
</dbReference>
<feature type="domain" description="UDENN" evidence="3">
    <location>
        <begin position="138"/>
        <end position="651"/>
    </location>
</feature>
<dbReference type="KEGG" id="acan:ACA1_295920"/>
<evidence type="ECO:0000313" key="5">
    <source>
        <dbReference type="Proteomes" id="UP000011083"/>
    </source>
</evidence>
<dbReference type="InterPro" id="IPR043153">
    <property type="entry name" value="DENN_C"/>
</dbReference>
<dbReference type="Gene3D" id="3.40.50.11500">
    <property type="match status" value="1"/>
</dbReference>
<dbReference type="VEuPathDB" id="AmoebaDB:ACA1_295920"/>
<dbReference type="InterPro" id="IPR001194">
    <property type="entry name" value="cDENN_dom"/>
</dbReference>
<dbReference type="InterPro" id="IPR051942">
    <property type="entry name" value="DENN_domain_containing_2"/>
</dbReference>
<dbReference type="PANTHER" id="PTHR15288">
    <property type="entry name" value="DENN DOMAIN-CONTAINING PROTEIN 2"/>
    <property type="match status" value="1"/>
</dbReference>
<dbReference type="SMART" id="SM00800">
    <property type="entry name" value="uDENN"/>
    <property type="match status" value="1"/>
</dbReference>
<evidence type="ECO:0000259" key="3">
    <source>
        <dbReference type="PROSITE" id="PS50211"/>
    </source>
</evidence>
<evidence type="ECO:0000313" key="4">
    <source>
        <dbReference type="EMBL" id="ELR25505.1"/>
    </source>
</evidence>
<dbReference type="Proteomes" id="UP000011083">
    <property type="component" value="Unassembled WGS sequence"/>
</dbReference>
<proteinExistence type="predicted"/>
<sequence>MKRLNFKSNKETSRRYTLEQQDRYVEVMEQVQPAKKKVGNLLKLDLVGQSNSTHTKPAKREGHLFEHFIVVGPSALSMEPSSSSSSSSSSTSTSSSSTSLTDLAGIISSSSSTSPSPSSPSSRPRSRLLTLTRPTQPPAPAPAPFAVAAEDVRAPELIFKFPNIPLSSDQVGRFCFPHGVPTKDILASHSMSAENEIVFDSLKRIQSSHFSYVFRITAGDTVLYGVCVRRLEMLERRPTFARKAAPVVIATTPEGNQEVAVGEDMGEREEVGVEGAVRSRGGQRTNKTSTLRCYCLLSRFPFFELHFSVLYSVLAAERLLQIGMSGLDDDDELLQQPTTPPAKVTGNGGAVDPLSGFADDNMVIQVVKAYYEVLLNEEAAASGLSFTLPDPLQQNYTCPVGDEDTMMAEWGVPCICRAFSLTDFMFLLRALLTECSVIVVCENLGVLSCIMLSMATLLRPFVWQGVFIPILPAGLIEVIESPVPYLVGVQRLEGERLRTVGECLVVNCNTNSLLLPPVFPPFPFDAKLKRELKQVYAELAPNAGNAKADEKNTTDWTLYPTRNTPADKLAVHRLLAVLRSFHQELMDSITEKIAVVGLVDFNFENEKHMADLLKLWTKEEARQFFQRLLQSQMFAMFSDMLMRALWEKESERQRNVLDQILAMLGEEDRQQAGIVSVLKIYETLNEADLEETARLEATLRQSSSRISSLADSKRKVEAELRALAARLARLGDHHINDNGDDDDKRNDVGEGGEG</sequence>
<dbReference type="AlphaFoldDB" id="L8HJX0"/>
<name>L8HJX0_ACACF</name>
<organism evidence="4 5">
    <name type="scientific">Acanthamoeba castellanii (strain ATCC 30010 / Neff)</name>
    <dbReference type="NCBI Taxonomy" id="1257118"/>
    <lineage>
        <taxon>Eukaryota</taxon>
        <taxon>Amoebozoa</taxon>
        <taxon>Discosea</taxon>
        <taxon>Longamoebia</taxon>
        <taxon>Centramoebida</taxon>
        <taxon>Acanthamoebidae</taxon>
        <taxon>Acanthamoeba</taxon>
    </lineage>
</organism>
<feature type="region of interest" description="Disordered" evidence="2">
    <location>
        <begin position="76"/>
        <end position="143"/>
    </location>
</feature>
<dbReference type="InterPro" id="IPR037516">
    <property type="entry name" value="Tripartite_DENN"/>
</dbReference>
<protein>
    <submittedName>
        <fullName evidence="4">DENN (AEX-3) domain containing protein</fullName>
    </submittedName>
</protein>
<evidence type="ECO:0000256" key="1">
    <source>
        <dbReference type="SAM" id="Coils"/>
    </source>
</evidence>
<feature type="compositionally biased region" description="Low complexity" evidence="2">
    <location>
        <begin position="81"/>
        <end position="99"/>
    </location>
</feature>
<dbReference type="Pfam" id="PF02141">
    <property type="entry name" value="DENN"/>
    <property type="match status" value="1"/>
</dbReference>
<accession>L8HJX0</accession>
<dbReference type="RefSeq" id="XP_004368260.1">
    <property type="nucleotide sequence ID" value="XM_004368203.1"/>
</dbReference>